<sequence>MYLKVMRISYMVLNVVVVADVCKKAPTFDSVLVQSISTVQLLLDTNHSESDTLPRAARTGAWNVLADIFPSGADVMHSHEKAALSFITVSHSEGLIFSLIALFIAIVAAASFVLLKVLPDRAQEKHLLRRECASQDVSSPSSMSFLPQEFRSEPSSMTPPARMFLGSRGPISAEQTPRDRAHLCDDLIVPEGSQCVLALPRHFETECRIMDMTGDPLMVVSLHTNGKTKRMVLMPWEARTELATCKVLLSENIPQGLLFRTSGDLYASVKEVPRRGSDAKVRAFVVASPTGLPLYTVVGEPELPKLVFTCEDGQSKIVAALSPDGEYDQMRVAPGVDASVVIFTVLAINLLIQA</sequence>
<name>A0A7S0ZXR8_NOCSC</name>
<evidence type="ECO:0000256" key="1">
    <source>
        <dbReference type="SAM" id="MobiDB-lite"/>
    </source>
</evidence>
<organism evidence="3">
    <name type="scientific">Noctiluca scintillans</name>
    <name type="common">Sea sparkle</name>
    <name type="synonym">Red tide dinoflagellate</name>
    <dbReference type="NCBI Taxonomy" id="2966"/>
    <lineage>
        <taxon>Eukaryota</taxon>
        <taxon>Sar</taxon>
        <taxon>Alveolata</taxon>
        <taxon>Dinophyceae</taxon>
        <taxon>Noctilucales</taxon>
        <taxon>Noctilucaceae</taxon>
        <taxon>Noctiluca</taxon>
    </lineage>
</organism>
<gene>
    <name evidence="3" type="ORF">NSCI0253_LOCUS9728</name>
</gene>
<feature type="transmembrane region" description="Helical" evidence="2">
    <location>
        <begin position="95"/>
        <end position="115"/>
    </location>
</feature>
<accession>A0A7S0ZXR8</accession>
<reference evidence="3" key="1">
    <citation type="submission" date="2021-01" db="EMBL/GenBank/DDBJ databases">
        <authorList>
            <person name="Corre E."/>
            <person name="Pelletier E."/>
            <person name="Niang G."/>
            <person name="Scheremetjew M."/>
            <person name="Finn R."/>
            <person name="Kale V."/>
            <person name="Holt S."/>
            <person name="Cochrane G."/>
            <person name="Meng A."/>
            <person name="Brown T."/>
            <person name="Cohen L."/>
        </authorList>
    </citation>
    <scope>NUCLEOTIDE SEQUENCE</scope>
</reference>
<evidence type="ECO:0000313" key="3">
    <source>
        <dbReference type="EMBL" id="CAD8835380.1"/>
    </source>
</evidence>
<dbReference type="AlphaFoldDB" id="A0A7S0ZXR8"/>
<keyword evidence="2" id="KW-0812">Transmembrane</keyword>
<evidence type="ECO:0000256" key="2">
    <source>
        <dbReference type="SAM" id="Phobius"/>
    </source>
</evidence>
<feature type="region of interest" description="Disordered" evidence="1">
    <location>
        <begin position="139"/>
        <end position="159"/>
    </location>
</feature>
<evidence type="ECO:0008006" key="4">
    <source>
        <dbReference type="Google" id="ProtNLM"/>
    </source>
</evidence>
<protein>
    <recommendedName>
        <fullName evidence="4">Transmembrane protein</fullName>
    </recommendedName>
</protein>
<proteinExistence type="predicted"/>
<keyword evidence="2" id="KW-0472">Membrane</keyword>
<keyword evidence="2" id="KW-1133">Transmembrane helix</keyword>
<dbReference type="EMBL" id="HBFQ01014037">
    <property type="protein sequence ID" value="CAD8835380.1"/>
    <property type="molecule type" value="Transcribed_RNA"/>
</dbReference>